<dbReference type="AlphaFoldDB" id="A0A0G1DAF1"/>
<evidence type="ECO:0008006" key="3">
    <source>
        <dbReference type="Google" id="ProtNLM"/>
    </source>
</evidence>
<dbReference type="InterPro" id="IPR036567">
    <property type="entry name" value="RHF-like"/>
</dbReference>
<protein>
    <recommendedName>
        <fullName evidence="3">Ribosomal subunit interface protein</fullName>
    </recommendedName>
</protein>
<organism evidence="1 2">
    <name type="scientific">Candidatus Collierbacteria bacterium GW2011_GWC2_43_12</name>
    <dbReference type="NCBI Taxonomy" id="1618390"/>
    <lineage>
        <taxon>Bacteria</taxon>
        <taxon>Candidatus Collieribacteriota</taxon>
    </lineage>
</organism>
<gene>
    <name evidence="1" type="ORF">UV68_C0001G0021</name>
</gene>
<dbReference type="Gene3D" id="3.30.160.100">
    <property type="entry name" value="Ribosome hibernation promotion factor-like"/>
    <property type="match status" value="1"/>
</dbReference>
<sequence length="101" mass="11887">MNIIFNPQKLSLSDRFRQRIQTKFDQGLGKLLKNYQEDLKVASLAIEKVTRSGYEIKFDMNLPGCPINIRDTHKVLMDGVVRVRNQAKRQIKKYIEKMRGY</sequence>
<evidence type="ECO:0000313" key="1">
    <source>
        <dbReference type="EMBL" id="KKS94880.1"/>
    </source>
</evidence>
<name>A0A0G1DAF1_9BACT</name>
<proteinExistence type="predicted"/>
<evidence type="ECO:0000313" key="2">
    <source>
        <dbReference type="Proteomes" id="UP000033980"/>
    </source>
</evidence>
<accession>A0A0G1DAF1</accession>
<dbReference type="Proteomes" id="UP000033980">
    <property type="component" value="Unassembled WGS sequence"/>
</dbReference>
<dbReference type="EMBL" id="LCFK01000001">
    <property type="protein sequence ID" value="KKS94880.1"/>
    <property type="molecule type" value="Genomic_DNA"/>
</dbReference>
<dbReference type="SUPFAM" id="SSF69754">
    <property type="entry name" value="Ribosome binding protein Y (YfiA homologue)"/>
    <property type="match status" value="1"/>
</dbReference>
<reference evidence="1 2" key="1">
    <citation type="journal article" date="2015" name="Nature">
        <title>rRNA introns, odd ribosomes, and small enigmatic genomes across a large radiation of phyla.</title>
        <authorList>
            <person name="Brown C.T."/>
            <person name="Hug L.A."/>
            <person name="Thomas B.C."/>
            <person name="Sharon I."/>
            <person name="Castelle C.J."/>
            <person name="Singh A."/>
            <person name="Wilkins M.J."/>
            <person name="Williams K.H."/>
            <person name="Banfield J.F."/>
        </authorList>
    </citation>
    <scope>NUCLEOTIDE SEQUENCE [LARGE SCALE GENOMIC DNA]</scope>
</reference>
<comment type="caution">
    <text evidence="1">The sequence shown here is derived from an EMBL/GenBank/DDBJ whole genome shotgun (WGS) entry which is preliminary data.</text>
</comment>